<gene>
    <name evidence="2" type="ORF">LMTR13_23115</name>
</gene>
<dbReference type="STRING" id="1274631.LMTR13_23115"/>
<keyword evidence="3" id="KW-1185">Reference proteome</keyword>
<dbReference type="Proteomes" id="UP000092839">
    <property type="component" value="Chromosome"/>
</dbReference>
<sequence>MADAFGEATPAGKPERQFTEKAMTQHPYAGMWVTDGGHIRHELLPNGRYDEARGSRKSAYQGRYEIKGNHIDYWDDTGFTADGKFVDKDTLHHGGMIFRRQ</sequence>
<evidence type="ECO:0000256" key="1">
    <source>
        <dbReference type="SAM" id="MobiDB-lite"/>
    </source>
</evidence>
<dbReference type="AlphaFoldDB" id="A0A1B1USS1"/>
<evidence type="ECO:0000313" key="3">
    <source>
        <dbReference type="Proteomes" id="UP000092839"/>
    </source>
</evidence>
<reference evidence="2 3" key="1">
    <citation type="submission" date="2016-07" db="EMBL/GenBank/DDBJ databases">
        <title>Complete genome sequence of Bradyrhizobium icense LMTR 13T, a potential inoculant strain isolated from lima bean (Phaseolus lunatus) in Peru.</title>
        <authorList>
            <person name="Ormeno-Orrillo E."/>
            <person name="Duran D."/>
            <person name="Rogel M.A."/>
            <person name="Rey L."/>
            <person name="Imperial J."/>
            <person name="Ruiz-Argueso T."/>
            <person name="Martinez-Romero E."/>
        </authorList>
    </citation>
    <scope>NUCLEOTIDE SEQUENCE [LARGE SCALE GENOMIC DNA]</scope>
    <source>
        <strain evidence="2 3">LMTR 13</strain>
    </source>
</reference>
<dbReference type="KEGG" id="bic:LMTR13_23115"/>
<name>A0A1B1USS1_9BRAD</name>
<feature type="region of interest" description="Disordered" evidence="1">
    <location>
        <begin position="1"/>
        <end position="20"/>
    </location>
</feature>
<protein>
    <submittedName>
        <fullName evidence="2">Uncharacterized protein</fullName>
    </submittedName>
</protein>
<evidence type="ECO:0000313" key="2">
    <source>
        <dbReference type="EMBL" id="ANW05803.1"/>
    </source>
</evidence>
<organism evidence="2 3">
    <name type="scientific">Bradyrhizobium icense</name>
    <dbReference type="NCBI Taxonomy" id="1274631"/>
    <lineage>
        <taxon>Bacteria</taxon>
        <taxon>Pseudomonadati</taxon>
        <taxon>Pseudomonadota</taxon>
        <taxon>Alphaproteobacteria</taxon>
        <taxon>Hyphomicrobiales</taxon>
        <taxon>Nitrobacteraceae</taxon>
        <taxon>Bradyrhizobium</taxon>
    </lineage>
</organism>
<dbReference type="Gene3D" id="2.40.128.290">
    <property type="entry name" value="Uncharacterised protein Atu4866, PF11512"/>
    <property type="match status" value="1"/>
</dbReference>
<dbReference type="InterPro" id="IPR038646">
    <property type="entry name" value="Atu4866-like_sf"/>
</dbReference>
<dbReference type="InterPro" id="IPR020955">
    <property type="entry name" value="Uncharacterised_Atu4866"/>
</dbReference>
<dbReference type="Pfam" id="PF11512">
    <property type="entry name" value="Atu4866"/>
    <property type="match status" value="1"/>
</dbReference>
<accession>A0A1B1USS1</accession>
<dbReference type="EMBL" id="CP016428">
    <property type="protein sequence ID" value="ANW05803.1"/>
    <property type="molecule type" value="Genomic_DNA"/>
</dbReference>
<proteinExistence type="predicted"/>